<reference evidence="1" key="1">
    <citation type="submission" date="2020-07" db="EMBL/GenBank/DDBJ databases">
        <title>Genome sequence and genetic diversity analysis of an under-domesticated orphan crop, white fonio (Digitaria exilis).</title>
        <authorList>
            <person name="Bennetzen J.L."/>
            <person name="Chen S."/>
            <person name="Ma X."/>
            <person name="Wang X."/>
            <person name="Yssel A.E.J."/>
            <person name="Chaluvadi S.R."/>
            <person name="Johnson M."/>
            <person name="Gangashetty P."/>
            <person name="Hamidou F."/>
            <person name="Sanogo M.D."/>
            <person name="Zwaenepoel A."/>
            <person name="Wallace J."/>
            <person name="Van De Peer Y."/>
            <person name="Van Deynze A."/>
        </authorList>
    </citation>
    <scope>NUCLEOTIDE SEQUENCE</scope>
    <source>
        <tissue evidence="1">Leaves</tissue>
    </source>
</reference>
<organism evidence="1 2">
    <name type="scientific">Digitaria exilis</name>
    <dbReference type="NCBI Taxonomy" id="1010633"/>
    <lineage>
        <taxon>Eukaryota</taxon>
        <taxon>Viridiplantae</taxon>
        <taxon>Streptophyta</taxon>
        <taxon>Embryophyta</taxon>
        <taxon>Tracheophyta</taxon>
        <taxon>Spermatophyta</taxon>
        <taxon>Magnoliopsida</taxon>
        <taxon>Liliopsida</taxon>
        <taxon>Poales</taxon>
        <taxon>Poaceae</taxon>
        <taxon>PACMAD clade</taxon>
        <taxon>Panicoideae</taxon>
        <taxon>Panicodae</taxon>
        <taxon>Paniceae</taxon>
        <taxon>Anthephorinae</taxon>
        <taxon>Digitaria</taxon>
    </lineage>
</organism>
<dbReference type="EMBL" id="JACEFO010001695">
    <property type="protein sequence ID" value="KAF8720462.1"/>
    <property type="molecule type" value="Genomic_DNA"/>
</dbReference>
<proteinExistence type="predicted"/>
<dbReference type="Proteomes" id="UP000636709">
    <property type="component" value="Unassembled WGS sequence"/>
</dbReference>
<comment type="caution">
    <text evidence="1">The sequence shown here is derived from an EMBL/GenBank/DDBJ whole genome shotgun (WGS) entry which is preliminary data.</text>
</comment>
<gene>
    <name evidence="1" type="ORF">HU200_023706</name>
</gene>
<name>A0A835EXD1_9POAL</name>
<evidence type="ECO:0000313" key="1">
    <source>
        <dbReference type="EMBL" id="KAF8720462.1"/>
    </source>
</evidence>
<accession>A0A835EXD1</accession>
<dbReference type="AlphaFoldDB" id="A0A835EXD1"/>
<sequence length="73" mass="7756">MPPPSRLLALLTTGNPPPLRLLLQLHGYLLVSGLLSSRLVSAFALSDIASPRLLLHALALLSPHPLLPPPLLT</sequence>
<evidence type="ECO:0000313" key="2">
    <source>
        <dbReference type="Proteomes" id="UP000636709"/>
    </source>
</evidence>
<keyword evidence="2" id="KW-1185">Reference proteome</keyword>
<protein>
    <submittedName>
        <fullName evidence="1">Uncharacterized protein</fullName>
    </submittedName>
</protein>